<protein>
    <recommendedName>
        <fullName evidence="3">DUF4251 domain-containing protein</fullName>
    </recommendedName>
</protein>
<dbReference type="AlphaFoldDB" id="A0A1I7F0S4"/>
<sequence>MLSLFIIGCGSSKTITTISEEDLSLLESKQFMINNEWLLPMGAGQINLIGNPNHIQIKNDSLDVYLPYFGVRQFGGSYNGEAGIKFSGVMTDYHVNEGKKGAKMIQFSSKDGTENFKFSITIYPEGKTLTQIISTSRDNVSYRGYLEKLPEDL</sequence>
<organism evidence="1 2">
    <name type="scientific">Pustulibacterium marinum</name>
    <dbReference type="NCBI Taxonomy" id="1224947"/>
    <lineage>
        <taxon>Bacteria</taxon>
        <taxon>Pseudomonadati</taxon>
        <taxon>Bacteroidota</taxon>
        <taxon>Flavobacteriia</taxon>
        <taxon>Flavobacteriales</taxon>
        <taxon>Flavobacteriaceae</taxon>
        <taxon>Pustulibacterium</taxon>
    </lineage>
</organism>
<dbReference type="Gene3D" id="2.40.128.410">
    <property type="match status" value="1"/>
</dbReference>
<proteinExistence type="predicted"/>
<reference evidence="1 2" key="1">
    <citation type="submission" date="2016-10" db="EMBL/GenBank/DDBJ databases">
        <authorList>
            <person name="de Groot N.N."/>
        </authorList>
    </citation>
    <scope>NUCLEOTIDE SEQUENCE [LARGE SCALE GENOMIC DNA]</scope>
    <source>
        <strain evidence="1 2">CGMCC 1.12333</strain>
    </source>
</reference>
<gene>
    <name evidence="1" type="ORF">SAMN05216480_101509</name>
</gene>
<keyword evidence="2" id="KW-1185">Reference proteome</keyword>
<evidence type="ECO:0008006" key="3">
    <source>
        <dbReference type="Google" id="ProtNLM"/>
    </source>
</evidence>
<dbReference type="Pfam" id="PF14059">
    <property type="entry name" value="DUF4251"/>
    <property type="match status" value="1"/>
</dbReference>
<dbReference type="Proteomes" id="UP000199138">
    <property type="component" value="Unassembled WGS sequence"/>
</dbReference>
<accession>A0A1I7F0S4</accession>
<evidence type="ECO:0000313" key="2">
    <source>
        <dbReference type="Proteomes" id="UP000199138"/>
    </source>
</evidence>
<dbReference type="InterPro" id="IPR025347">
    <property type="entry name" value="DUF4251"/>
</dbReference>
<dbReference type="STRING" id="1224947.SAMN05216480_101509"/>
<dbReference type="EMBL" id="FPBK01000001">
    <property type="protein sequence ID" value="SFU29734.1"/>
    <property type="molecule type" value="Genomic_DNA"/>
</dbReference>
<evidence type="ECO:0000313" key="1">
    <source>
        <dbReference type="EMBL" id="SFU29734.1"/>
    </source>
</evidence>
<name>A0A1I7F0S4_9FLAO</name>